<gene>
    <name evidence="1" type="ORF">J8273_1275</name>
</gene>
<organism evidence="1 2">
    <name type="scientific">Carpediemonas membranifera</name>
    <dbReference type="NCBI Taxonomy" id="201153"/>
    <lineage>
        <taxon>Eukaryota</taxon>
        <taxon>Metamonada</taxon>
        <taxon>Carpediemonas-like organisms</taxon>
        <taxon>Carpediemonas</taxon>
    </lineage>
</organism>
<name>A0A8J6E1Y4_9EUKA</name>
<evidence type="ECO:0000313" key="1">
    <source>
        <dbReference type="EMBL" id="KAG9396939.1"/>
    </source>
</evidence>
<dbReference type="AlphaFoldDB" id="A0A8J6E1Y4"/>
<reference evidence="1" key="1">
    <citation type="submission" date="2021-05" db="EMBL/GenBank/DDBJ databases">
        <title>A free-living protist that lacks canonical eukaryotic 1 DNA replication and segregation systems.</title>
        <authorList>
            <person name="Salas-Leiva D.E."/>
            <person name="Tromer E.C."/>
            <person name="Curtis B.A."/>
            <person name="Jerlstrom-Hultqvist J."/>
            <person name="Kolisko M."/>
            <person name="Yi Z."/>
            <person name="Salas-Leiva J.S."/>
            <person name="Gallot-Lavallee L."/>
            <person name="Kops G.J.P.L."/>
            <person name="Archibald J.M."/>
            <person name="Simpson A.G.B."/>
            <person name="Roger A.J."/>
        </authorList>
    </citation>
    <scope>NUCLEOTIDE SEQUENCE</scope>
    <source>
        <strain evidence="1">BICM</strain>
    </source>
</reference>
<keyword evidence="2" id="KW-1185">Reference proteome</keyword>
<accession>A0A8J6E1Y4</accession>
<comment type="caution">
    <text evidence="1">The sequence shown here is derived from an EMBL/GenBank/DDBJ whole genome shotgun (WGS) entry which is preliminary data.</text>
</comment>
<evidence type="ECO:0000313" key="2">
    <source>
        <dbReference type="Proteomes" id="UP000717585"/>
    </source>
</evidence>
<sequence>MNDNHQTLKTLCEHIDGGQVAVCNQDWSTAVLKYGVASEMMVRQFATAQESVPPVSSLAKKKLDQSVANIFTRAFVKKEPELLSMIETARELIDECSLKVACLPFNDIERLFTKLKDQRNSAAHEPRPAEEYKADILAFSATSADYFQTLAVLTGMYQLEARKYDPFELLRLILPGSALYRQTTVNSLESALKEREKTRVRPDKAAMHVHVPTVKPVVIDLTSQLVGQPESTGIAAGRSTADPSTVYSVEGLARPAVPARRPVKRLGGFIPTIMLDD</sequence>
<protein>
    <submittedName>
        <fullName evidence="1">Uncharacterized protein</fullName>
    </submittedName>
</protein>
<dbReference type="Proteomes" id="UP000717585">
    <property type="component" value="Unassembled WGS sequence"/>
</dbReference>
<proteinExistence type="predicted"/>
<dbReference type="EMBL" id="JAHDYR010000004">
    <property type="protein sequence ID" value="KAG9396939.1"/>
    <property type="molecule type" value="Genomic_DNA"/>
</dbReference>